<dbReference type="Gene3D" id="1.25.10.10">
    <property type="entry name" value="Leucine-rich Repeat Variant"/>
    <property type="match status" value="1"/>
</dbReference>
<reference evidence="7 8" key="1">
    <citation type="journal article" date="2010" name="Science">
        <title>Genomic comparison of the ants Camponotus floridanus and Harpegnathos saltator.</title>
        <authorList>
            <person name="Bonasio R."/>
            <person name="Zhang G."/>
            <person name="Ye C."/>
            <person name="Mutti N.S."/>
            <person name="Fang X."/>
            <person name="Qin N."/>
            <person name="Donahue G."/>
            <person name="Yang P."/>
            <person name="Li Q."/>
            <person name="Li C."/>
            <person name="Zhang P."/>
            <person name="Huang Z."/>
            <person name="Berger S.L."/>
            <person name="Reinberg D."/>
            <person name="Wang J."/>
            <person name="Liebig J."/>
        </authorList>
    </citation>
    <scope>NUCLEOTIDE SEQUENCE [LARGE SCALE GENOMIC DNA]</scope>
    <source>
        <strain evidence="8">C129</strain>
    </source>
</reference>
<protein>
    <submittedName>
        <fullName evidence="7">Exportin-1</fullName>
    </submittedName>
</protein>
<keyword evidence="4" id="KW-0653">Protein transport</keyword>
<evidence type="ECO:0000259" key="6">
    <source>
        <dbReference type="SMART" id="SM01102"/>
    </source>
</evidence>
<gene>
    <name evidence="7" type="ORF">EAG_01452</name>
</gene>
<evidence type="ECO:0000256" key="5">
    <source>
        <dbReference type="ARBA" id="ARBA00023242"/>
    </source>
</evidence>
<dbReference type="OMA" id="PQYESMV"/>
<dbReference type="OrthoDB" id="27218at2759"/>
<dbReference type="GO" id="GO:0000055">
    <property type="term" value="P:ribosomal large subunit export from nucleus"/>
    <property type="evidence" value="ECO:0007669"/>
    <property type="project" value="TreeGrafter"/>
</dbReference>
<dbReference type="GO" id="GO:0005634">
    <property type="term" value="C:nucleus"/>
    <property type="evidence" value="ECO:0007669"/>
    <property type="project" value="UniProtKB-SubCell"/>
</dbReference>
<dbReference type="InterPro" id="IPR045065">
    <property type="entry name" value="XPO1/5"/>
</dbReference>
<dbReference type="InterPro" id="IPR016024">
    <property type="entry name" value="ARM-type_fold"/>
</dbReference>
<dbReference type="GO" id="GO:0000056">
    <property type="term" value="P:ribosomal small subunit export from nucleus"/>
    <property type="evidence" value="ECO:0007669"/>
    <property type="project" value="TreeGrafter"/>
</dbReference>
<dbReference type="PANTHER" id="PTHR11223:SF2">
    <property type="entry name" value="EXPORTIN-1"/>
    <property type="match status" value="1"/>
</dbReference>
<comment type="similarity">
    <text evidence="2">Belongs to the exportin family.</text>
</comment>
<comment type="subcellular location">
    <subcellularLocation>
        <location evidence="1">Nucleus</location>
    </subcellularLocation>
</comment>
<dbReference type="FunFam" id="1.25.10.10:FF:000490">
    <property type="entry name" value="CRM1p Major karyopherin"/>
    <property type="match status" value="1"/>
</dbReference>
<dbReference type="SMART" id="SM01102">
    <property type="entry name" value="CRM1_C"/>
    <property type="match status" value="1"/>
</dbReference>
<evidence type="ECO:0000313" key="7">
    <source>
        <dbReference type="EMBL" id="EFN70135.1"/>
    </source>
</evidence>
<dbReference type="AlphaFoldDB" id="E2A8Q6"/>
<keyword evidence="3" id="KW-0813">Transport</keyword>
<feature type="domain" description="Exportin-1 C-terminal" evidence="6">
    <location>
        <begin position="1"/>
        <end position="310"/>
    </location>
</feature>
<name>E2A8Q6_CAMFO</name>
<evidence type="ECO:0000256" key="4">
    <source>
        <dbReference type="ARBA" id="ARBA00022927"/>
    </source>
</evidence>
<dbReference type="STRING" id="104421.E2A8Q6"/>
<evidence type="ECO:0000256" key="1">
    <source>
        <dbReference type="ARBA" id="ARBA00004123"/>
    </source>
</evidence>
<dbReference type="GO" id="GO:0005737">
    <property type="term" value="C:cytoplasm"/>
    <property type="evidence" value="ECO:0007669"/>
    <property type="project" value="TreeGrafter"/>
</dbReference>
<dbReference type="GO" id="GO:0005049">
    <property type="term" value="F:nuclear export signal receptor activity"/>
    <property type="evidence" value="ECO:0007669"/>
    <property type="project" value="InterPro"/>
</dbReference>
<dbReference type="Pfam" id="PF08767">
    <property type="entry name" value="CRM1_C"/>
    <property type="match status" value="1"/>
</dbReference>
<dbReference type="InParanoid" id="E2A8Q6"/>
<keyword evidence="5" id="KW-0539">Nucleus</keyword>
<sequence length="354" mass="40753">MLNVYKVMSENISAAISVNGEIVMKQPLIKSMRVVKKETLKLISDWVSRTNDHQMVLENFIPPLLDAVLLDYQKTNVHCAREPEVLSAMATIVNKLEAHITSEVPKIFDAVFECTLEMINKDFEEFPEHRTNFFLLLQAVNVHCFPAFLSIPPAQFKLVLDSIIWAFKHTMRNVADTGLQILYQLLLNIEQHEQAGQSFYQTYFTDILQHIFSVVTDTSHTAGLTMHATILAYMFTLIERGKIQVPLGPVPDNTLYIQEFVARLLRAAFPHLTDNQIKITVQGLFHLNQDITAFKEHLRDFLVQIKEYTGEDDAELYLEERETALRLAQEEKRRQQMAVPGILNPHEMPEEMQD</sequence>
<organism evidence="8">
    <name type="scientific">Camponotus floridanus</name>
    <name type="common">Florida carpenter ant</name>
    <dbReference type="NCBI Taxonomy" id="104421"/>
    <lineage>
        <taxon>Eukaryota</taxon>
        <taxon>Metazoa</taxon>
        <taxon>Ecdysozoa</taxon>
        <taxon>Arthropoda</taxon>
        <taxon>Hexapoda</taxon>
        <taxon>Insecta</taxon>
        <taxon>Pterygota</taxon>
        <taxon>Neoptera</taxon>
        <taxon>Endopterygota</taxon>
        <taxon>Hymenoptera</taxon>
        <taxon>Apocrita</taxon>
        <taxon>Aculeata</taxon>
        <taxon>Formicoidea</taxon>
        <taxon>Formicidae</taxon>
        <taxon>Formicinae</taxon>
        <taxon>Camponotus</taxon>
    </lineage>
</organism>
<dbReference type="GO" id="GO:0006611">
    <property type="term" value="P:protein export from nucleus"/>
    <property type="evidence" value="ECO:0007669"/>
    <property type="project" value="InterPro"/>
</dbReference>
<dbReference type="SUPFAM" id="SSF48371">
    <property type="entry name" value="ARM repeat"/>
    <property type="match status" value="1"/>
</dbReference>
<accession>E2A8Q6</accession>
<proteinExistence type="inferred from homology"/>
<dbReference type="PANTHER" id="PTHR11223">
    <property type="entry name" value="EXPORTIN 1/5"/>
    <property type="match status" value="1"/>
</dbReference>
<dbReference type="EMBL" id="GL437663">
    <property type="protein sequence ID" value="EFN70135.1"/>
    <property type="molecule type" value="Genomic_DNA"/>
</dbReference>
<dbReference type="InterPro" id="IPR014877">
    <property type="entry name" value="XPO1_C_dom"/>
</dbReference>
<evidence type="ECO:0000313" key="8">
    <source>
        <dbReference type="Proteomes" id="UP000000311"/>
    </source>
</evidence>
<evidence type="ECO:0000256" key="3">
    <source>
        <dbReference type="ARBA" id="ARBA00022448"/>
    </source>
</evidence>
<evidence type="ECO:0000256" key="2">
    <source>
        <dbReference type="ARBA" id="ARBA00009466"/>
    </source>
</evidence>
<keyword evidence="8" id="KW-1185">Reference proteome</keyword>
<dbReference type="InterPro" id="IPR011989">
    <property type="entry name" value="ARM-like"/>
</dbReference>
<dbReference type="Proteomes" id="UP000000311">
    <property type="component" value="Unassembled WGS sequence"/>
</dbReference>